<proteinExistence type="predicted"/>
<keyword evidence="3" id="KW-1185">Reference proteome</keyword>
<dbReference type="InterPro" id="IPR000801">
    <property type="entry name" value="Esterase-like"/>
</dbReference>
<dbReference type="Proteomes" id="UP000593892">
    <property type="component" value="Chromosome"/>
</dbReference>
<dbReference type="AlphaFoldDB" id="A0A7S7SKT6"/>
<dbReference type="SUPFAM" id="SSF53474">
    <property type="entry name" value="alpha/beta-Hydrolases"/>
    <property type="match status" value="1"/>
</dbReference>
<organism evidence="2 3">
    <name type="scientific">Paludibaculum fermentans</name>
    <dbReference type="NCBI Taxonomy" id="1473598"/>
    <lineage>
        <taxon>Bacteria</taxon>
        <taxon>Pseudomonadati</taxon>
        <taxon>Acidobacteriota</taxon>
        <taxon>Terriglobia</taxon>
        <taxon>Bryobacterales</taxon>
        <taxon>Bryobacteraceae</taxon>
        <taxon>Paludibaculum</taxon>
    </lineage>
</organism>
<evidence type="ECO:0000313" key="3">
    <source>
        <dbReference type="Proteomes" id="UP000593892"/>
    </source>
</evidence>
<evidence type="ECO:0000256" key="1">
    <source>
        <dbReference type="SAM" id="SignalP"/>
    </source>
</evidence>
<dbReference type="KEGG" id="pfer:IRI77_32255"/>
<dbReference type="InterPro" id="IPR029058">
    <property type="entry name" value="AB_hydrolase_fold"/>
</dbReference>
<accession>A0A7S7SKT6</accession>
<dbReference type="PANTHER" id="PTHR48098">
    <property type="entry name" value="ENTEROCHELIN ESTERASE-RELATED"/>
    <property type="match status" value="1"/>
</dbReference>
<reference evidence="2 3" key="1">
    <citation type="submission" date="2020-10" db="EMBL/GenBank/DDBJ databases">
        <title>Complete genome sequence of Paludibaculum fermentans P105T, a facultatively anaerobic acidobacterium capable of dissimilatory Fe(III) reduction.</title>
        <authorList>
            <person name="Dedysh S.N."/>
            <person name="Beletsky A.V."/>
            <person name="Kulichevskaya I.S."/>
            <person name="Mardanov A.V."/>
            <person name="Ravin N.V."/>
        </authorList>
    </citation>
    <scope>NUCLEOTIDE SEQUENCE [LARGE SCALE GENOMIC DNA]</scope>
    <source>
        <strain evidence="2 3">P105</strain>
    </source>
</reference>
<dbReference type="Gene3D" id="3.40.50.1820">
    <property type="entry name" value="alpha/beta hydrolase"/>
    <property type="match status" value="1"/>
</dbReference>
<dbReference type="Pfam" id="PF00756">
    <property type="entry name" value="Esterase"/>
    <property type="match status" value="1"/>
</dbReference>
<protein>
    <submittedName>
        <fullName evidence="2">Esterase family protein</fullName>
    </submittedName>
</protein>
<evidence type="ECO:0000313" key="2">
    <source>
        <dbReference type="EMBL" id="QOY87385.1"/>
    </source>
</evidence>
<dbReference type="EMBL" id="CP063849">
    <property type="protein sequence ID" value="QOY87385.1"/>
    <property type="molecule type" value="Genomic_DNA"/>
</dbReference>
<feature type="signal peptide" evidence="1">
    <location>
        <begin position="1"/>
        <end position="21"/>
    </location>
</feature>
<name>A0A7S7SKT6_PALFE</name>
<dbReference type="RefSeq" id="WP_194449054.1">
    <property type="nucleotide sequence ID" value="NZ_CP063849.1"/>
</dbReference>
<gene>
    <name evidence="2" type="ORF">IRI77_32255</name>
</gene>
<sequence length="316" mass="34218">MRRISGWLASALAAASMMASAQTPAVPGQTVPPVRMAPPKAGVCPLPILPALPAMDDASFYAQKDVPHGKVEQVQYKNFAAADKRLHVYLPPGYEQNPTTRYPVLYLNHGGGGDDSKWSATGASGGSAHLILDNLIAAGKAKPMLVVMPSTRGCASATPSAPGKDDACTQEFLKDIIPMIDARYRTRAHRASRALAGLSMGGFVVLHTGMPHLDTFSELYVYSSGHINESTLKQFEDNFAPVLKDPATNDLFRVPYYMAAGETDIALKNGQKVMALFNQNGIRNFWVLSSGGHEWANWRRYLHQTAQIMFPDCGGQ</sequence>
<dbReference type="InterPro" id="IPR050583">
    <property type="entry name" value="Mycobacterial_A85_antigen"/>
</dbReference>
<keyword evidence="1" id="KW-0732">Signal</keyword>
<feature type="chain" id="PRO_5032857153" evidence="1">
    <location>
        <begin position="22"/>
        <end position="316"/>
    </location>
</feature>